<dbReference type="Gene3D" id="2.40.160.210">
    <property type="entry name" value="Acyl-CoA thioesterase, double hotdog domain"/>
    <property type="match status" value="1"/>
</dbReference>
<dbReference type="SUPFAM" id="SSF54637">
    <property type="entry name" value="Thioesterase/thiol ester dehydrase-isomerase"/>
    <property type="match status" value="2"/>
</dbReference>
<evidence type="ECO:0000259" key="2">
    <source>
        <dbReference type="Pfam" id="PF20789"/>
    </source>
</evidence>
<evidence type="ECO:0000313" key="3">
    <source>
        <dbReference type="EMBL" id="QSZ28692.1"/>
    </source>
</evidence>
<reference evidence="3" key="1">
    <citation type="submission" date="2020-10" db="EMBL/GenBank/DDBJ databases">
        <title>Genome Sequence of Monilinia vaccinii-corymbosi Sheds Light on Mummy Berry Disease Infection of Blueberry and Mating Type.</title>
        <authorList>
            <person name="Yow A.G."/>
            <person name="Zhang Y."/>
            <person name="Bansal K."/>
            <person name="Eacker S.M."/>
            <person name="Sullivan S."/>
            <person name="Liachko I."/>
            <person name="Cubeta M.A."/>
            <person name="Rollins J.A."/>
            <person name="Ashrafi H."/>
        </authorList>
    </citation>
    <scope>NUCLEOTIDE SEQUENCE</scope>
    <source>
        <strain evidence="3">RL-1</strain>
    </source>
</reference>
<protein>
    <recommendedName>
        <fullName evidence="5">Thioesterase domain-containing protein</fullName>
    </recommendedName>
</protein>
<dbReference type="PANTHER" id="PTHR38110:SF1">
    <property type="entry name" value="THIOESTERASE DOMAIN-CONTAINING PROTEIN"/>
    <property type="match status" value="1"/>
</dbReference>
<keyword evidence="4" id="KW-1185">Reference proteome</keyword>
<dbReference type="OrthoDB" id="2532955at2759"/>
<feature type="domain" description="Acyl-CoA thioesterase-like N-terminal HotDog" evidence="1">
    <location>
        <begin position="31"/>
        <end position="119"/>
    </location>
</feature>
<name>A0A8A3NW92_9HELO</name>
<dbReference type="PANTHER" id="PTHR38110">
    <property type="entry name" value="CHROMOSOME 23, WHOLE GENOME SHOTGUN SEQUENCE"/>
    <property type="match status" value="1"/>
</dbReference>
<dbReference type="InterPro" id="IPR029069">
    <property type="entry name" value="HotDog_dom_sf"/>
</dbReference>
<evidence type="ECO:0000313" key="4">
    <source>
        <dbReference type="Proteomes" id="UP000672032"/>
    </source>
</evidence>
<dbReference type="Pfam" id="PF20789">
    <property type="entry name" value="4HBT_3C"/>
    <property type="match status" value="1"/>
</dbReference>
<dbReference type="EMBL" id="CP063405">
    <property type="protein sequence ID" value="QSZ28692.1"/>
    <property type="molecule type" value="Genomic_DNA"/>
</dbReference>
<dbReference type="Proteomes" id="UP000672032">
    <property type="component" value="Chromosome 1"/>
</dbReference>
<accession>A0A8A3NW92</accession>
<sequence length="312" mass="34393">MIPPTSNTGTSFADATKITQVTSHTYSANFPGDWCIGSVPHGGFITSVFLQVSSLHFSTTLRAQNQPNPITLHLDFLRRTEMGPALFTVQDTKLGRQTSVLHITLSQGSRVEVVGYITHSNFAMESGLTSPHTHVLHPTPLPVSIPLLKTNTDPNYHLQDMPFPKFRKAVTKSHIFAPKTHPSPTISDEWIRLSTGEFWTNISLGYACDMFPLPSSSFAAPSPTQPTIFSSKYWYPTLVLNIDFKKALPAHGAEWLFMRLERKQTKNGRMDIEVTVWDEAGDLVAISHHVALVVASERNTAARGAVTGGSKI</sequence>
<dbReference type="AlphaFoldDB" id="A0A8A3NW92"/>
<proteinExistence type="predicted"/>
<dbReference type="InterPro" id="IPR049449">
    <property type="entry name" value="TesB_ACOT8-like_N"/>
</dbReference>
<feature type="domain" description="Acyl-CoA thioesterase-like C-terminal" evidence="2">
    <location>
        <begin position="176"/>
        <end position="293"/>
    </location>
</feature>
<dbReference type="InterPro" id="IPR052389">
    <property type="entry name" value="Sec_Metab_Biosynth-Assoc"/>
</dbReference>
<dbReference type="CDD" id="cd03440">
    <property type="entry name" value="hot_dog"/>
    <property type="match status" value="1"/>
</dbReference>
<dbReference type="InterPro" id="IPR042171">
    <property type="entry name" value="Acyl-CoA_hotdog"/>
</dbReference>
<gene>
    <name evidence="3" type="ORF">DSL72_003192</name>
</gene>
<dbReference type="Pfam" id="PF13622">
    <property type="entry name" value="4HBT_3"/>
    <property type="match status" value="1"/>
</dbReference>
<organism evidence="3 4">
    <name type="scientific">Monilinia vaccinii-corymbosi</name>
    <dbReference type="NCBI Taxonomy" id="61207"/>
    <lineage>
        <taxon>Eukaryota</taxon>
        <taxon>Fungi</taxon>
        <taxon>Dikarya</taxon>
        <taxon>Ascomycota</taxon>
        <taxon>Pezizomycotina</taxon>
        <taxon>Leotiomycetes</taxon>
        <taxon>Helotiales</taxon>
        <taxon>Sclerotiniaceae</taxon>
        <taxon>Monilinia</taxon>
    </lineage>
</organism>
<evidence type="ECO:0000259" key="1">
    <source>
        <dbReference type="Pfam" id="PF13622"/>
    </source>
</evidence>
<evidence type="ECO:0008006" key="5">
    <source>
        <dbReference type="Google" id="ProtNLM"/>
    </source>
</evidence>
<dbReference type="InterPro" id="IPR049450">
    <property type="entry name" value="ACOT8-like_C"/>
</dbReference>